<dbReference type="PANTHER" id="PTHR31776">
    <property type="entry name" value="ALPHA-L-ARABINOFURANOSIDASE 1"/>
    <property type="match status" value="1"/>
</dbReference>
<dbReference type="AlphaFoldDB" id="A0A4Y7PED3"/>
<proteinExistence type="predicted"/>
<sequence>RWNWRNTVGPLTDRPGRLGDWSYINTDGLGLKEYLDFLEDVGMPSIMAIWAGYALNGETAPESQMAQYIQEAADQVCVPPQISVSRMH</sequence>
<keyword evidence="3" id="KW-1185">Reference proteome</keyword>
<protein>
    <submittedName>
        <fullName evidence="2">Family 51 glycoside hydrolase</fullName>
    </submittedName>
</protein>
<dbReference type="InterPro" id="IPR017853">
    <property type="entry name" value="GH"/>
</dbReference>
<dbReference type="InterPro" id="IPR051563">
    <property type="entry name" value="Glycosyl_Hydrolase_51"/>
</dbReference>
<dbReference type="Pfam" id="PF22848">
    <property type="entry name" value="ASD1_dom"/>
    <property type="match status" value="1"/>
</dbReference>
<dbReference type="Proteomes" id="UP000294933">
    <property type="component" value="Unassembled WGS sequence"/>
</dbReference>
<evidence type="ECO:0000313" key="3">
    <source>
        <dbReference type="Proteomes" id="UP000294933"/>
    </source>
</evidence>
<name>A0A4Y7PED3_9AGAM</name>
<dbReference type="STRING" id="50990.A0A4Y7PED3"/>
<gene>
    <name evidence="2" type="ORF">BD410DRAFT_735652</name>
</gene>
<keyword evidence="2" id="KW-0378">Hydrolase</keyword>
<evidence type="ECO:0000259" key="1">
    <source>
        <dbReference type="Pfam" id="PF22848"/>
    </source>
</evidence>
<dbReference type="InterPro" id="IPR055235">
    <property type="entry name" value="ASD1_cat"/>
</dbReference>
<evidence type="ECO:0000313" key="2">
    <source>
        <dbReference type="EMBL" id="TDL13172.1"/>
    </source>
</evidence>
<organism evidence="2 3">
    <name type="scientific">Rickenella mellea</name>
    <dbReference type="NCBI Taxonomy" id="50990"/>
    <lineage>
        <taxon>Eukaryota</taxon>
        <taxon>Fungi</taxon>
        <taxon>Dikarya</taxon>
        <taxon>Basidiomycota</taxon>
        <taxon>Agaricomycotina</taxon>
        <taxon>Agaricomycetes</taxon>
        <taxon>Hymenochaetales</taxon>
        <taxon>Rickenellaceae</taxon>
        <taxon>Rickenella</taxon>
    </lineage>
</organism>
<feature type="non-terminal residue" evidence="2">
    <location>
        <position position="1"/>
    </location>
</feature>
<dbReference type="EMBL" id="ML170902">
    <property type="protein sequence ID" value="TDL13172.1"/>
    <property type="molecule type" value="Genomic_DNA"/>
</dbReference>
<dbReference type="GO" id="GO:0046556">
    <property type="term" value="F:alpha-L-arabinofuranosidase activity"/>
    <property type="evidence" value="ECO:0007669"/>
    <property type="project" value="TreeGrafter"/>
</dbReference>
<dbReference type="SUPFAM" id="SSF51445">
    <property type="entry name" value="(Trans)glycosidases"/>
    <property type="match status" value="1"/>
</dbReference>
<accession>A0A4Y7PED3</accession>
<feature type="domain" description="Alpha-L-arabinofuranosidase 1 catalytic" evidence="1">
    <location>
        <begin position="1"/>
        <end position="76"/>
    </location>
</feature>
<dbReference type="PANTHER" id="PTHR31776:SF0">
    <property type="entry name" value="ALPHA-L-ARABINOFURANOSIDASE 1"/>
    <property type="match status" value="1"/>
</dbReference>
<dbReference type="VEuPathDB" id="FungiDB:BD410DRAFT_735652"/>
<reference evidence="2 3" key="1">
    <citation type="submission" date="2018-06" db="EMBL/GenBank/DDBJ databases">
        <title>A transcriptomic atlas of mushroom development highlights an independent origin of complex multicellularity.</title>
        <authorList>
            <consortium name="DOE Joint Genome Institute"/>
            <person name="Krizsan K."/>
            <person name="Almasi E."/>
            <person name="Merenyi Z."/>
            <person name="Sahu N."/>
            <person name="Viragh M."/>
            <person name="Koszo T."/>
            <person name="Mondo S."/>
            <person name="Kiss B."/>
            <person name="Balint B."/>
            <person name="Kues U."/>
            <person name="Barry K."/>
            <person name="Hegedus J.C."/>
            <person name="Henrissat B."/>
            <person name="Johnson J."/>
            <person name="Lipzen A."/>
            <person name="Ohm R."/>
            <person name="Nagy I."/>
            <person name="Pangilinan J."/>
            <person name="Yan J."/>
            <person name="Xiong Y."/>
            <person name="Grigoriev I.V."/>
            <person name="Hibbett D.S."/>
            <person name="Nagy L.G."/>
        </authorList>
    </citation>
    <scope>NUCLEOTIDE SEQUENCE [LARGE SCALE GENOMIC DNA]</scope>
    <source>
        <strain evidence="2 3">SZMC22713</strain>
    </source>
</reference>
<dbReference type="OrthoDB" id="406864at2759"/>
<dbReference type="Gene3D" id="3.20.20.80">
    <property type="entry name" value="Glycosidases"/>
    <property type="match status" value="1"/>
</dbReference>